<feature type="compositionally biased region" description="Low complexity" evidence="1">
    <location>
        <begin position="418"/>
        <end position="451"/>
    </location>
</feature>
<dbReference type="Gene3D" id="6.10.250.660">
    <property type="match status" value="1"/>
</dbReference>
<keyword evidence="2" id="KW-0131">Cell cycle</keyword>
<dbReference type="RefSeq" id="WP_100509829.1">
    <property type="nucleotide sequence ID" value="NZ_PEBI01000001.1"/>
</dbReference>
<dbReference type="OrthoDB" id="3480096at2"/>
<organism evidence="2 3">
    <name type="scientific">Bifidobacterium primatium</name>
    <dbReference type="NCBI Taxonomy" id="2045438"/>
    <lineage>
        <taxon>Bacteria</taxon>
        <taxon>Bacillati</taxon>
        <taxon>Actinomycetota</taxon>
        <taxon>Actinomycetes</taxon>
        <taxon>Bifidobacteriales</taxon>
        <taxon>Bifidobacteriaceae</taxon>
        <taxon>Bifidobacterium</taxon>
    </lineage>
</organism>
<proteinExistence type="predicted"/>
<evidence type="ECO:0000313" key="3">
    <source>
        <dbReference type="Proteomes" id="UP000229095"/>
    </source>
</evidence>
<feature type="compositionally biased region" description="Basic and acidic residues" evidence="1">
    <location>
        <begin position="281"/>
        <end position="294"/>
    </location>
</feature>
<dbReference type="EMBL" id="PEBI01000001">
    <property type="protein sequence ID" value="PJM73681.1"/>
    <property type="molecule type" value="Genomic_DNA"/>
</dbReference>
<dbReference type="InterPro" id="IPR019932">
    <property type="entry name" value="CHP03543"/>
</dbReference>
<accession>A0A2M9HA55</accession>
<protein>
    <submittedName>
        <fullName evidence="2">Cell division protein DivIVA</fullName>
    </submittedName>
</protein>
<keyword evidence="2" id="KW-0132">Cell division</keyword>
<feature type="compositionally biased region" description="Low complexity" evidence="1">
    <location>
        <begin position="337"/>
        <end position="349"/>
    </location>
</feature>
<feature type="region of interest" description="Disordered" evidence="1">
    <location>
        <begin position="272"/>
        <end position="296"/>
    </location>
</feature>
<feature type="region of interest" description="Disordered" evidence="1">
    <location>
        <begin position="493"/>
        <end position="516"/>
    </location>
</feature>
<dbReference type="GO" id="GO:0051301">
    <property type="term" value="P:cell division"/>
    <property type="evidence" value="ECO:0007669"/>
    <property type="project" value="UniProtKB-KW"/>
</dbReference>
<dbReference type="Proteomes" id="UP000229095">
    <property type="component" value="Unassembled WGS sequence"/>
</dbReference>
<reference evidence="2 3" key="1">
    <citation type="submission" date="2017-10" db="EMBL/GenBank/DDBJ databases">
        <title>Draft genome sequences of strains TRE 1, TRE 9, TRE H and TRI 7, isolated from tamarins, belonging to four potential novel Bifidobacterium species.</title>
        <authorList>
            <person name="Mattarelli P."/>
            <person name="Modesto M."/>
            <person name="Puglisi E."/>
            <person name="Morelli L."/>
            <person name="Spezio C."/>
            <person name="Bonetti A."/>
            <person name="Sandri C."/>
        </authorList>
    </citation>
    <scope>NUCLEOTIDE SEQUENCE [LARGE SCALE GENOMIC DNA]</scope>
    <source>
        <strain evidence="3">TRE1</strain>
    </source>
</reference>
<evidence type="ECO:0000256" key="1">
    <source>
        <dbReference type="SAM" id="MobiDB-lite"/>
    </source>
</evidence>
<evidence type="ECO:0000313" key="2">
    <source>
        <dbReference type="EMBL" id="PJM73681.1"/>
    </source>
</evidence>
<comment type="caution">
    <text evidence="2">The sequence shown here is derived from an EMBL/GenBank/DDBJ whole genome shotgun (WGS) entry which is preliminary data.</text>
</comment>
<sequence length="516" mass="54795">MAQQRAADRNGASIARAGKRKWGYDVGQVDSFLERAHTLYEDAEPKMTQEDIQNVSFALEKDGYVISQVDAALNRLEKAVVDKQTQWDVNTTGRVAWRATTEQLAHSLYPRAKRPAKERFAPGADKRPSYDRKQVDRLVDQIVEKIRHELGETRQHQSDAAARAEAELTSVKVSNVIFTQRKGKRGYSERQVDAYLNRAVQVLSRLESFARLEGSLHLDDMEPLDAEPQSSQSRPTQALFGAVPQAKADVRAGQEGYGYAVPPAPAVESVPAAAAQSVVEEPSKDDARSERDSSFYDLRQAESALVNSTTDSTPAADTPAAAVSGSLAGLVNGTSSVAAQAEPEPAPSSNDMPTTAIPPLPDALPAQEPSFPLVDSRIPSYEPTSHSFDFVSGDDTGASASVDSADTPAAPRSTAAGAEPSIWSSASSRAAGASDAFDASTDSVPADDAASGSGGASRDRDAHASDSPFSGDEAGDYFSSLLDTSSIPSVDFHIPSLTFPSADDRDGKDGNGSGKY</sequence>
<dbReference type="NCBIfam" id="TIGR03543">
    <property type="entry name" value="divI1A_rptt_fam"/>
    <property type="match status" value="1"/>
</dbReference>
<dbReference type="NCBIfam" id="TIGR03544">
    <property type="entry name" value="DivI1A_domain"/>
    <property type="match status" value="2"/>
</dbReference>
<dbReference type="AlphaFoldDB" id="A0A2M9HA55"/>
<dbReference type="InterPro" id="IPR019933">
    <property type="entry name" value="DivIVA_domain"/>
</dbReference>
<name>A0A2M9HA55_9BIFI</name>
<gene>
    <name evidence="2" type="ORF">CS006_00335</name>
</gene>
<feature type="region of interest" description="Disordered" evidence="1">
    <location>
        <begin position="337"/>
        <end position="480"/>
    </location>
</feature>
<keyword evidence="3" id="KW-1185">Reference proteome</keyword>